<feature type="domain" description="Gfo/Idh/MocA-like oxidoreductase N-terminal" evidence="1">
    <location>
        <begin position="23"/>
        <end position="139"/>
    </location>
</feature>
<dbReference type="Proteomes" id="UP000734511">
    <property type="component" value="Unassembled WGS sequence"/>
</dbReference>
<dbReference type="Pfam" id="PF01408">
    <property type="entry name" value="GFO_IDH_MocA"/>
    <property type="match status" value="1"/>
</dbReference>
<name>A0ABX0ZL73_9ACTN</name>
<evidence type="ECO:0000313" key="4">
    <source>
        <dbReference type="Proteomes" id="UP000734511"/>
    </source>
</evidence>
<proteinExistence type="predicted"/>
<dbReference type="InterPro" id="IPR010091">
    <property type="entry name" value="Thiazolinyl_imide_reductase"/>
</dbReference>
<dbReference type="InterPro" id="IPR036291">
    <property type="entry name" value="NAD(P)-bd_dom_sf"/>
</dbReference>
<dbReference type="PIRSF" id="PIRSF017494">
    <property type="entry name" value="Thiaz_red"/>
    <property type="match status" value="1"/>
</dbReference>
<reference evidence="3 4" key="1">
    <citation type="submission" date="2020-03" db="EMBL/GenBank/DDBJ databases">
        <title>WGS of actinomycetes isolated from Thailand.</title>
        <authorList>
            <person name="Thawai C."/>
        </authorList>
    </citation>
    <scope>NUCLEOTIDE SEQUENCE [LARGE SCALE GENOMIC DNA]</scope>
    <source>
        <strain evidence="3 4">PRB2-1</strain>
    </source>
</reference>
<dbReference type="Gene3D" id="3.40.50.720">
    <property type="entry name" value="NAD(P)-binding Rossmann-like Domain"/>
    <property type="match status" value="1"/>
</dbReference>
<dbReference type="SUPFAM" id="SSF51735">
    <property type="entry name" value="NAD(P)-binding Rossmann-fold domains"/>
    <property type="match status" value="1"/>
</dbReference>
<protein>
    <submittedName>
        <fullName evidence="3">Gfo/Idh/MocA family oxidoreductase</fullName>
    </submittedName>
</protein>
<keyword evidence="4" id="KW-1185">Reference proteome</keyword>
<comment type="caution">
    <text evidence="3">The sequence shown here is derived from an EMBL/GenBank/DDBJ whole genome shotgun (WGS) entry which is preliminary data.</text>
</comment>
<evidence type="ECO:0000313" key="3">
    <source>
        <dbReference type="EMBL" id="NJP43481.1"/>
    </source>
</evidence>
<sequence length="393" mass="40919">MTGAPPDGGLPGAAGAPEGPPLRTVVCGTVFGRFYLDALRPAPPGFVLAGVLAGGGARSRATAARYGVPYYTAVDQLPDDVDAACVVVRAGVAGGGGTELAKALLARGVHVLQEQPAHPEEVADCLRLARAHGVQYRVNSFYPHLAPVRRFLARARALRALRPLRHAEAACSSQVLFPLLDLLGRALGGLGPWAFADPAPVADVRAATGAAVPFRVLHGAIAGVPLTLRVQNQIDPADPDNHAHLLHRVTLGTDAGALTLADTHGPVLWSPRLHVDRDADGLLALDGPHTGRLDQPSTSVLDAGAPLSFRQTFGTLWPDGVRHALAELRRAVGDPGGRASAAQNALTVSRMWLDLTTRLGRPELMVAAASPPLRLSDLAAEDAPSLPGSEVPR</sequence>
<organism evidence="3 4">
    <name type="scientific">Actinacidiphila epipremni</name>
    <dbReference type="NCBI Taxonomy" id="2053013"/>
    <lineage>
        <taxon>Bacteria</taxon>
        <taxon>Bacillati</taxon>
        <taxon>Actinomycetota</taxon>
        <taxon>Actinomycetes</taxon>
        <taxon>Kitasatosporales</taxon>
        <taxon>Streptomycetaceae</taxon>
        <taxon>Actinacidiphila</taxon>
    </lineage>
</organism>
<evidence type="ECO:0000259" key="1">
    <source>
        <dbReference type="Pfam" id="PF01408"/>
    </source>
</evidence>
<dbReference type="InterPro" id="IPR000683">
    <property type="entry name" value="Gfo/Idh/MocA-like_OxRdtase_N"/>
</dbReference>
<dbReference type="NCBIfam" id="TIGR01761">
    <property type="entry name" value="thiaz-red"/>
    <property type="match status" value="1"/>
</dbReference>
<dbReference type="PANTHER" id="PTHR43377:SF1">
    <property type="entry name" value="BILIVERDIN REDUCTASE A"/>
    <property type="match status" value="1"/>
</dbReference>
<dbReference type="RefSeq" id="WP_167982362.1">
    <property type="nucleotide sequence ID" value="NZ_JAATEJ010000005.1"/>
</dbReference>
<dbReference type="EMBL" id="JAATEJ010000005">
    <property type="protein sequence ID" value="NJP43481.1"/>
    <property type="molecule type" value="Genomic_DNA"/>
</dbReference>
<gene>
    <name evidence="3" type="ORF">HCN08_08725</name>
</gene>
<dbReference type="Pfam" id="PF21390">
    <property type="entry name" value="Irp3-like_C"/>
    <property type="match status" value="1"/>
</dbReference>
<dbReference type="Gene3D" id="3.30.360.10">
    <property type="entry name" value="Dihydrodipicolinate Reductase, domain 2"/>
    <property type="match status" value="1"/>
</dbReference>
<accession>A0ABX0ZL73</accession>
<dbReference type="PANTHER" id="PTHR43377">
    <property type="entry name" value="BILIVERDIN REDUCTASE A"/>
    <property type="match status" value="1"/>
</dbReference>
<dbReference type="InterPro" id="IPR048655">
    <property type="entry name" value="Irp3-like_C"/>
</dbReference>
<evidence type="ECO:0000259" key="2">
    <source>
        <dbReference type="Pfam" id="PF21390"/>
    </source>
</evidence>
<dbReference type="InterPro" id="IPR051450">
    <property type="entry name" value="Gfo/Idh/MocA_Oxidoreductases"/>
</dbReference>
<feature type="domain" description="Thiazolinyl imine reductase-like C-terminal" evidence="2">
    <location>
        <begin position="167"/>
        <end position="270"/>
    </location>
</feature>